<dbReference type="AlphaFoldDB" id="A0A4Q7N9W9"/>
<keyword evidence="4 5" id="KW-0413">Isomerase</keyword>
<name>A0A4Q7N9W9_9BURK</name>
<dbReference type="GO" id="GO:0003755">
    <property type="term" value="F:peptidyl-prolyl cis-trans isomerase activity"/>
    <property type="evidence" value="ECO:0007669"/>
    <property type="project" value="UniProtKB-UniRule"/>
</dbReference>
<keyword evidence="3 5" id="KW-0697">Rotamase</keyword>
<evidence type="ECO:0000256" key="6">
    <source>
        <dbReference type="RuleBase" id="RU003915"/>
    </source>
</evidence>
<comment type="catalytic activity">
    <reaction evidence="1 5 6">
        <text>[protein]-peptidylproline (omega=180) = [protein]-peptidylproline (omega=0)</text>
        <dbReference type="Rhea" id="RHEA:16237"/>
        <dbReference type="Rhea" id="RHEA-COMP:10747"/>
        <dbReference type="Rhea" id="RHEA-COMP:10748"/>
        <dbReference type="ChEBI" id="CHEBI:83833"/>
        <dbReference type="ChEBI" id="CHEBI:83834"/>
        <dbReference type="EC" id="5.2.1.8"/>
    </reaction>
</comment>
<accession>A0A4Q7N9W9</accession>
<feature type="domain" description="PPIase FKBP-type" evidence="7">
    <location>
        <begin position="15"/>
        <end position="92"/>
    </location>
</feature>
<comment type="caution">
    <text evidence="8">The sequence shown here is derived from an EMBL/GenBank/DDBJ whole genome shotgun (WGS) entry which is preliminary data.</text>
</comment>
<dbReference type="OrthoDB" id="9808891at2"/>
<evidence type="ECO:0000259" key="7">
    <source>
        <dbReference type="PROSITE" id="PS50059"/>
    </source>
</evidence>
<dbReference type="Pfam" id="PF00254">
    <property type="entry name" value="FKBP_C"/>
    <property type="match status" value="1"/>
</dbReference>
<dbReference type="PANTHER" id="PTHR47861">
    <property type="entry name" value="FKBP-TYPE PEPTIDYL-PROLYL CIS-TRANS ISOMERASE SLYD"/>
    <property type="match status" value="1"/>
</dbReference>
<sequence>MAASSPSTPLVVREDSYVTLHYRISLASGEGAGGVFVDTFTGRPATLQLGLGQWAPGMEAALVGHGEGESFSFTLAPAQAYGDRNPELIQRVTLAMLREHAGDETFEPGDLVEFAAPNGGRYSGVFKEQGDDYALFDFNHPLAGSALKVDVSILGVM</sequence>
<evidence type="ECO:0000256" key="4">
    <source>
        <dbReference type="ARBA" id="ARBA00023235"/>
    </source>
</evidence>
<dbReference type="PANTHER" id="PTHR47861:SF4">
    <property type="entry name" value="FKBP-TYPE 16 KDA PEPTIDYL-PROLYL CIS-TRANS ISOMERASE"/>
    <property type="match status" value="1"/>
</dbReference>
<dbReference type="RefSeq" id="WP_130361578.1">
    <property type="nucleotide sequence ID" value="NZ_SGXC01000003.1"/>
</dbReference>
<reference evidence="8 9" key="1">
    <citation type="submission" date="2019-02" db="EMBL/GenBank/DDBJ databases">
        <title>Genomic Encyclopedia of Type Strains, Phase IV (KMG-IV): sequencing the most valuable type-strain genomes for metagenomic binning, comparative biology and taxonomic classification.</title>
        <authorList>
            <person name="Goeker M."/>
        </authorList>
    </citation>
    <scope>NUCLEOTIDE SEQUENCE [LARGE SCALE GENOMIC DNA]</scope>
    <source>
        <strain evidence="8 9">K24</strain>
    </source>
</reference>
<comment type="similarity">
    <text evidence="2 6">Belongs to the FKBP-type PPIase family.</text>
</comment>
<evidence type="ECO:0000256" key="5">
    <source>
        <dbReference type="PROSITE-ProRule" id="PRU00277"/>
    </source>
</evidence>
<dbReference type="Proteomes" id="UP000292445">
    <property type="component" value="Unassembled WGS sequence"/>
</dbReference>
<protein>
    <recommendedName>
        <fullName evidence="6">Peptidyl-prolyl cis-trans isomerase</fullName>
        <ecNumber evidence="6">5.2.1.8</ecNumber>
    </recommendedName>
</protein>
<dbReference type="EMBL" id="SGXC01000003">
    <property type="protein sequence ID" value="RZS78681.1"/>
    <property type="molecule type" value="Genomic_DNA"/>
</dbReference>
<evidence type="ECO:0000256" key="3">
    <source>
        <dbReference type="ARBA" id="ARBA00023110"/>
    </source>
</evidence>
<dbReference type="EC" id="5.2.1.8" evidence="6"/>
<dbReference type="SUPFAM" id="SSF54534">
    <property type="entry name" value="FKBP-like"/>
    <property type="match status" value="1"/>
</dbReference>
<dbReference type="InterPro" id="IPR046357">
    <property type="entry name" value="PPIase_dom_sf"/>
</dbReference>
<evidence type="ECO:0000313" key="9">
    <source>
        <dbReference type="Proteomes" id="UP000292445"/>
    </source>
</evidence>
<keyword evidence="9" id="KW-1185">Reference proteome</keyword>
<proteinExistence type="inferred from homology"/>
<evidence type="ECO:0000256" key="2">
    <source>
        <dbReference type="ARBA" id="ARBA00006577"/>
    </source>
</evidence>
<dbReference type="Gene3D" id="3.10.50.40">
    <property type="match status" value="1"/>
</dbReference>
<dbReference type="PROSITE" id="PS50059">
    <property type="entry name" value="FKBP_PPIASE"/>
    <property type="match status" value="1"/>
</dbReference>
<organism evidence="8 9">
    <name type="scientific">Pigmentiphaga kullae</name>
    <dbReference type="NCBI Taxonomy" id="151784"/>
    <lineage>
        <taxon>Bacteria</taxon>
        <taxon>Pseudomonadati</taxon>
        <taxon>Pseudomonadota</taxon>
        <taxon>Betaproteobacteria</taxon>
        <taxon>Burkholderiales</taxon>
        <taxon>Alcaligenaceae</taxon>
        <taxon>Pigmentiphaga</taxon>
    </lineage>
</organism>
<dbReference type="InterPro" id="IPR001179">
    <property type="entry name" value="PPIase_FKBP_dom"/>
</dbReference>
<evidence type="ECO:0000256" key="1">
    <source>
        <dbReference type="ARBA" id="ARBA00000971"/>
    </source>
</evidence>
<gene>
    <name evidence="8" type="ORF">EV675_5337</name>
</gene>
<evidence type="ECO:0000313" key="8">
    <source>
        <dbReference type="EMBL" id="RZS78681.1"/>
    </source>
</evidence>